<gene>
    <name evidence="2" type="ORF">ACFQ1S_31030</name>
</gene>
<keyword evidence="3" id="KW-1185">Reference proteome</keyword>
<feature type="signal peptide" evidence="1">
    <location>
        <begin position="1"/>
        <end position="23"/>
    </location>
</feature>
<organism evidence="2 3">
    <name type="scientific">Kibdelosporangium lantanae</name>
    <dbReference type="NCBI Taxonomy" id="1497396"/>
    <lineage>
        <taxon>Bacteria</taxon>
        <taxon>Bacillati</taxon>
        <taxon>Actinomycetota</taxon>
        <taxon>Actinomycetes</taxon>
        <taxon>Pseudonocardiales</taxon>
        <taxon>Pseudonocardiaceae</taxon>
        <taxon>Kibdelosporangium</taxon>
    </lineage>
</organism>
<dbReference type="EMBL" id="JBHTIS010002310">
    <property type="protein sequence ID" value="MFD1049646.1"/>
    <property type="molecule type" value="Genomic_DNA"/>
</dbReference>
<protein>
    <submittedName>
        <fullName evidence="2">Uncharacterized protein</fullName>
    </submittedName>
</protein>
<evidence type="ECO:0000313" key="2">
    <source>
        <dbReference type="EMBL" id="MFD1049646.1"/>
    </source>
</evidence>
<proteinExistence type="predicted"/>
<accession>A0ABW3MH12</accession>
<comment type="caution">
    <text evidence="2">The sequence shown here is derived from an EMBL/GenBank/DDBJ whole genome shotgun (WGS) entry which is preliminary data.</text>
</comment>
<dbReference type="Proteomes" id="UP001597045">
    <property type="component" value="Unassembled WGS sequence"/>
</dbReference>
<name>A0ABW3MH12_9PSEU</name>
<sequence>MTRKGMYGIAIALSLAVVTSVTGGGTAQASGRRCGPAVKTDGVGTQGTSWKLKSQYDDDGPVTNPLVAGEEFEIATAAGQHWLVSFADNGIEFFDNPDDVSVVGGIREVHPNPTRHNQTNRMSVHAKRLDTGAYRFWRMHVRTLVKASGNGDPETLADILMAPLAPEVYRFQRDGIGLSKEDINGGLALVAGRMLG</sequence>
<evidence type="ECO:0000256" key="1">
    <source>
        <dbReference type="SAM" id="SignalP"/>
    </source>
</evidence>
<keyword evidence="1" id="KW-0732">Signal</keyword>
<evidence type="ECO:0000313" key="3">
    <source>
        <dbReference type="Proteomes" id="UP001597045"/>
    </source>
</evidence>
<reference evidence="3" key="1">
    <citation type="journal article" date="2019" name="Int. J. Syst. Evol. Microbiol.">
        <title>The Global Catalogue of Microorganisms (GCM) 10K type strain sequencing project: providing services to taxonomists for standard genome sequencing and annotation.</title>
        <authorList>
            <consortium name="The Broad Institute Genomics Platform"/>
            <consortium name="The Broad Institute Genome Sequencing Center for Infectious Disease"/>
            <person name="Wu L."/>
            <person name="Ma J."/>
        </authorList>
    </citation>
    <scope>NUCLEOTIDE SEQUENCE [LARGE SCALE GENOMIC DNA]</scope>
    <source>
        <strain evidence="3">JCM 31486</strain>
    </source>
</reference>
<feature type="chain" id="PRO_5045654465" evidence="1">
    <location>
        <begin position="24"/>
        <end position="196"/>
    </location>
</feature>